<keyword evidence="4" id="KW-1185">Reference proteome</keyword>
<keyword evidence="1" id="KW-0067">ATP-binding</keyword>
<dbReference type="SUPFAM" id="SSF56059">
    <property type="entry name" value="Glutathione synthetase ATP-binding domain-like"/>
    <property type="match status" value="1"/>
</dbReference>
<dbReference type="NCBIfam" id="TIGR04187">
    <property type="entry name" value="GRASP_SAV_5884"/>
    <property type="match status" value="1"/>
</dbReference>
<gene>
    <name evidence="3" type="primary">tgmB</name>
    <name evidence="3" type="ORF">NE857_21305</name>
</gene>
<keyword evidence="1" id="KW-0547">Nucleotide-binding</keyword>
<evidence type="ECO:0000256" key="1">
    <source>
        <dbReference type="PROSITE-ProRule" id="PRU00409"/>
    </source>
</evidence>
<dbReference type="EMBL" id="CP099837">
    <property type="protein sequence ID" value="USY17854.1"/>
    <property type="molecule type" value="Genomic_DNA"/>
</dbReference>
<evidence type="ECO:0000259" key="2">
    <source>
        <dbReference type="PROSITE" id="PS50975"/>
    </source>
</evidence>
<dbReference type="Pfam" id="PF21068">
    <property type="entry name" value="ATPgraspMvdD"/>
    <property type="match status" value="1"/>
</dbReference>
<reference evidence="3" key="1">
    <citation type="submission" date="2022-06" db="EMBL/GenBank/DDBJ databases">
        <authorList>
            <person name="Ping M."/>
        </authorList>
    </citation>
    <scope>NUCLEOTIDE SEQUENCE</scope>
    <source>
        <strain evidence="3">JCM11759T</strain>
    </source>
</reference>
<name>A0ABY5D0S2_9ACTN</name>
<dbReference type="InterPro" id="IPR011761">
    <property type="entry name" value="ATP-grasp"/>
</dbReference>
<dbReference type="PANTHER" id="PTHR21621">
    <property type="entry name" value="RIBOSOMAL PROTEIN S6 MODIFICATION PROTEIN"/>
    <property type="match status" value="1"/>
</dbReference>
<dbReference type="RefSeq" id="WP_254417345.1">
    <property type="nucleotide sequence ID" value="NZ_BAAAJB010000011.1"/>
</dbReference>
<dbReference type="InterPro" id="IPR026449">
    <property type="entry name" value="GRASP_SAV_5884"/>
</dbReference>
<dbReference type="PANTHER" id="PTHR21621:SF0">
    <property type="entry name" value="BETA-CITRYLGLUTAMATE SYNTHASE B-RELATED"/>
    <property type="match status" value="1"/>
</dbReference>
<dbReference type="PROSITE" id="PS50975">
    <property type="entry name" value="ATP_GRASP"/>
    <property type="match status" value="1"/>
</dbReference>
<accession>A0ABY5D0S2</accession>
<feature type="domain" description="ATP-grasp" evidence="2">
    <location>
        <begin position="135"/>
        <end position="322"/>
    </location>
</feature>
<protein>
    <submittedName>
        <fullName evidence="3">ATP-grasp ribosomal peptide maturase</fullName>
    </submittedName>
</protein>
<dbReference type="Gene3D" id="3.30.470.20">
    <property type="entry name" value="ATP-grasp fold, B domain"/>
    <property type="match status" value="1"/>
</dbReference>
<proteinExistence type="predicted"/>
<organism evidence="3 4">
    <name type="scientific">Nocardiopsis exhalans</name>
    <dbReference type="NCBI Taxonomy" id="163604"/>
    <lineage>
        <taxon>Bacteria</taxon>
        <taxon>Bacillati</taxon>
        <taxon>Actinomycetota</taxon>
        <taxon>Actinomycetes</taxon>
        <taxon>Streptosporangiales</taxon>
        <taxon>Nocardiopsidaceae</taxon>
        <taxon>Nocardiopsis</taxon>
    </lineage>
</organism>
<evidence type="ECO:0000313" key="4">
    <source>
        <dbReference type="Proteomes" id="UP001055940"/>
    </source>
</evidence>
<dbReference type="InterPro" id="IPR048936">
    <property type="entry name" value="MvdD-like_ATPgrasp"/>
</dbReference>
<sequence>MTDCATRKAVLVLTNTEDGTADPVIHRLQERDVPVVRMDPGDFPATMTIEASLDGEAWKGSVHDAFRGVDLASVRSVYYRRPSQFTLTDGMSGPEQRWAYREARMGFGGVLLALDCLWINRPERMGAAEYKPVQLTTALRSGLTVPRTLITNVPENATDWATVQPGPVIYKPLGGAFHVEEGKTHIVYANQVKDLEALRDPSLSLTAHCFQQWVDKDHEARVVIVGDDLFAVAIRTASESAHIDWRSDYASHEYEVVEPPAEVSEGLRRYMNALGLTYGAADFVISPDGTWTFLEVNPNGEWGWLADDCDLPIGESIAALLEKGHC</sequence>
<evidence type="ECO:0000313" key="3">
    <source>
        <dbReference type="EMBL" id="USY17854.1"/>
    </source>
</evidence>
<dbReference type="Proteomes" id="UP001055940">
    <property type="component" value="Chromosome"/>
</dbReference>